<keyword evidence="3" id="KW-1185">Reference proteome</keyword>
<evidence type="ECO:0000313" key="3">
    <source>
        <dbReference type="Proteomes" id="UP001419268"/>
    </source>
</evidence>
<dbReference type="Proteomes" id="UP001419268">
    <property type="component" value="Unassembled WGS sequence"/>
</dbReference>
<protein>
    <submittedName>
        <fullName evidence="2">Uncharacterized protein</fullName>
    </submittedName>
</protein>
<dbReference type="EMBL" id="JBBNAG010000006">
    <property type="protein sequence ID" value="KAK9126066.1"/>
    <property type="molecule type" value="Genomic_DNA"/>
</dbReference>
<feature type="compositionally biased region" description="Polar residues" evidence="1">
    <location>
        <begin position="143"/>
        <end position="155"/>
    </location>
</feature>
<feature type="region of interest" description="Disordered" evidence="1">
    <location>
        <begin position="63"/>
        <end position="94"/>
    </location>
</feature>
<proteinExistence type="predicted"/>
<evidence type="ECO:0000256" key="1">
    <source>
        <dbReference type="SAM" id="MobiDB-lite"/>
    </source>
</evidence>
<accession>A0AAP0J224</accession>
<name>A0AAP0J224_9MAGN</name>
<dbReference type="AlphaFoldDB" id="A0AAP0J224"/>
<reference evidence="2 3" key="1">
    <citation type="submission" date="2024-01" db="EMBL/GenBank/DDBJ databases">
        <title>Genome assemblies of Stephania.</title>
        <authorList>
            <person name="Yang L."/>
        </authorList>
    </citation>
    <scope>NUCLEOTIDE SEQUENCE [LARGE SCALE GENOMIC DNA]</scope>
    <source>
        <strain evidence="2">JXDWG</strain>
        <tissue evidence="2">Leaf</tissue>
    </source>
</reference>
<comment type="caution">
    <text evidence="2">The sequence shown here is derived from an EMBL/GenBank/DDBJ whole genome shotgun (WGS) entry which is preliminary data.</text>
</comment>
<sequence>MGMLIFQTLENHAGKSMRLWRVGDRGRDTILVPGDDEKGWATFLNGLVEDDDIYPCHAQQHLIPHTRRLSPEPKHTSGGREGGGKREGEESSIPLVKEGMRVGEDHNIFPKPLQKTGGILGQECSRPLRPSQGYGRPKKQPVQRVNMTNDTQSRAHSYHVEEPEEKGVARLHLSFIVVLQVEPH</sequence>
<evidence type="ECO:0000313" key="2">
    <source>
        <dbReference type="EMBL" id="KAK9126066.1"/>
    </source>
</evidence>
<organism evidence="2 3">
    <name type="scientific">Stephania cephalantha</name>
    <dbReference type="NCBI Taxonomy" id="152367"/>
    <lineage>
        <taxon>Eukaryota</taxon>
        <taxon>Viridiplantae</taxon>
        <taxon>Streptophyta</taxon>
        <taxon>Embryophyta</taxon>
        <taxon>Tracheophyta</taxon>
        <taxon>Spermatophyta</taxon>
        <taxon>Magnoliopsida</taxon>
        <taxon>Ranunculales</taxon>
        <taxon>Menispermaceae</taxon>
        <taxon>Menispermoideae</taxon>
        <taxon>Cissampelideae</taxon>
        <taxon>Stephania</taxon>
    </lineage>
</organism>
<gene>
    <name evidence="2" type="ORF">Scep_014912</name>
</gene>
<feature type="region of interest" description="Disordered" evidence="1">
    <location>
        <begin position="128"/>
        <end position="164"/>
    </location>
</feature>